<evidence type="ECO:0000313" key="2">
    <source>
        <dbReference type="EMBL" id="CAB1425375.1"/>
    </source>
</evidence>
<proteinExistence type="predicted"/>
<organism evidence="2 3">
    <name type="scientific">Pleuronectes platessa</name>
    <name type="common">European plaice</name>
    <dbReference type="NCBI Taxonomy" id="8262"/>
    <lineage>
        <taxon>Eukaryota</taxon>
        <taxon>Metazoa</taxon>
        <taxon>Chordata</taxon>
        <taxon>Craniata</taxon>
        <taxon>Vertebrata</taxon>
        <taxon>Euteleostomi</taxon>
        <taxon>Actinopterygii</taxon>
        <taxon>Neopterygii</taxon>
        <taxon>Teleostei</taxon>
        <taxon>Neoteleostei</taxon>
        <taxon>Acanthomorphata</taxon>
        <taxon>Carangaria</taxon>
        <taxon>Pleuronectiformes</taxon>
        <taxon>Pleuronectoidei</taxon>
        <taxon>Pleuronectidae</taxon>
        <taxon>Pleuronectes</taxon>
    </lineage>
</organism>
<reference evidence="2" key="1">
    <citation type="submission" date="2020-03" db="EMBL/GenBank/DDBJ databases">
        <authorList>
            <person name="Weist P."/>
        </authorList>
    </citation>
    <scope>NUCLEOTIDE SEQUENCE</scope>
</reference>
<name>A0A9N7U5X1_PLEPL</name>
<evidence type="ECO:0000313" key="3">
    <source>
        <dbReference type="Proteomes" id="UP001153269"/>
    </source>
</evidence>
<dbReference type="AlphaFoldDB" id="A0A9N7U5X1"/>
<dbReference type="Proteomes" id="UP001153269">
    <property type="component" value="Unassembled WGS sequence"/>
</dbReference>
<protein>
    <submittedName>
        <fullName evidence="2">Uncharacterized protein</fullName>
    </submittedName>
</protein>
<evidence type="ECO:0000256" key="1">
    <source>
        <dbReference type="SAM" id="MobiDB-lite"/>
    </source>
</evidence>
<keyword evidence="3" id="KW-1185">Reference proteome</keyword>
<comment type="caution">
    <text evidence="2">The sequence shown here is derived from an EMBL/GenBank/DDBJ whole genome shotgun (WGS) entry which is preliminary data.</text>
</comment>
<dbReference type="EMBL" id="CADEAL010000799">
    <property type="protein sequence ID" value="CAB1425375.1"/>
    <property type="molecule type" value="Genomic_DNA"/>
</dbReference>
<accession>A0A9N7U5X1</accession>
<feature type="region of interest" description="Disordered" evidence="1">
    <location>
        <begin position="240"/>
        <end position="265"/>
    </location>
</feature>
<feature type="region of interest" description="Disordered" evidence="1">
    <location>
        <begin position="97"/>
        <end position="145"/>
    </location>
</feature>
<gene>
    <name evidence="2" type="ORF">PLEPLA_LOCUS13305</name>
</gene>
<sequence>MKRSVVIRLRSVLRAEPVTTQRITSQDRMISYVECLSGEGAGPGVASRCWNPGPDEELDELLPRKMAALQPKTEGSLRRRLLSAKIHQHHDAVWRMNTGGVAGRPGSPTGDRKHQPPQLFYSGNSPWHHPQQLPARPHIHPSFTPEAHGKLFLAPEIYGKPHPQTAPLQSQRPTCPILTQRCRTSSCPPTPEPRPGYTMSFPSSHGALPPFMEPAVPPQYQYQPSRRRKTNFFCFRRRQGRSSRLEATQTTPLLHRGTAKDHGYW</sequence>